<feature type="compositionally biased region" description="Pro residues" evidence="1">
    <location>
        <begin position="48"/>
        <end position="58"/>
    </location>
</feature>
<feature type="region of interest" description="Disordered" evidence="1">
    <location>
        <begin position="87"/>
        <end position="117"/>
    </location>
</feature>
<evidence type="ECO:0000313" key="2">
    <source>
        <dbReference type="Proteomes" id="UP000095282"/>
    </source>
</evidence>
<evidence type="ECO:0000256" key="1">
    <source>
        <dbReference type="SAM" id="MobiDB-lite"/>
    </source>
</evidence>
<proteinExistence type="predicted"/>
<accession>A0A1I7TX35</accession>
<dbReference type="WBParaSite" id="Csp11.Scaffold629.g12664.t1">
    <property type="protein sequence ID" value="Csp11.Scaffold629.g12664.t1"/>
    <property type="gene ID" value="Csp11.Scaffold629.g12664"/>
</dbReference>
<organism evidence="2 3">
    <name type="scientific">Caenorhabditis tropicalis</name>
    <dbReference type="NCBI Taxonomy" id="1561998"/>
    <lineage>
        <taxon>Eukaryota</taxon>
        <taxon>Metazoa</taxon>
        <taxon>Ecdysozoa</taxon>
        <taxon>Nematoda</taxon>
        <taxon>Chromadorea</taxon>
        <taxon>Rhabditida</taxon>
        <taxon>Rhabditina</taxon>
        <taxon>Rhabditomorpha</taxon>
        <taxon>Rhabditoidea</taxon>
        <taxon>Rhabditidae</taxon>
        <taxon>Peloderinae</taxon>
        <taxon>Caenorhabditis</taxon>
    </lineage>
</organism>
<feature type="compositionally biased region" description="Acidic residues" evidence="1">
    <location>
        <begin position="17"/>
        <end position="27"/>
    </location>
</feature>
<feature type="compositionally biased region" description="Basic and acidic residues" evidence="1">
    <location>
        <begin position="1"/>
        <end position="16"/>
    </location>
</feature>
<sequence>MEKDELKEEVTDRVTEEVTEDFTEQGTEEATVAETEEKEKNEVIEQPDSPPSVTPPCVPVSTVRINQLPGSDLRPYSSVSRQGNAEYNAANYIDDRFPTPPSINLSDPPPPGSEEEK</sequence>
<reference evidence="3" key="1">
    <citation type="submission" date="2016-11" db="UniProtKB">
        <authorList>
            <consortium name="WormBaseParasite"/>
        </authorList>
    </citation>
    <scope>IDENTIFICATION</scope>
</reference>
<dbReference type="AlphaFoldDB" id="A0A1I7TX35"/>
<keyword evidence="2" id="KW-1185">Reference proteome</keyword>
<dbReference type="Proteomes" id="UP000095282">
    <property type="component" value="Unplaced"/>
</dbReference>
<evidence type="ECO:0000313" key="3">
    <source>
        <dbReference type="WBParaSite" id="Csp11.Scaffold629.g12664.t1"/>
    </source>
</evidence>
<protein>
    <submittedName>
        <fullName evidence="3">Uncharacterized protein</fullName>
    </submittedName>
</protein>
<feature type="compositionally biased region" description="Pro residues" evidence="1">
    <location>
        <begin position="107"/>
        <end position="117"/>
    </location>
</feature>
<feature type="region of interest" description="Disordered" evidence="1">
    <location>
        <begin position="1"/>
        <end position="60"/>
    </location>
</feature>
<name>A0A1I7TX35_9PELO</name>